<name>A0A831A3X7_ERWAM</name>
<dbReference type="EMBL" id="CAPB01000039">
    <property type="protein sequence ID" value="CCO95268.1"/>
    <property type="molecule type" value="Genomic_DNA"/>
</dbReference>
<organism evidence="2 3">
    <name type="scientific">Erwinia amylovora NBRC 12687 = CFBP 1232</name>
    <dbReference type="NCBI Taxonomy" id="1219359"/>
    <lineage>
        <taxon>Bacteria</taxon>
        <taxon>Pseudomonadati</taxon>
        <taxon>Pseudomonadota</taxon>
        <taxon>Gammaproteobacteria</taxon>
        <taxon>Enterobacterales</taxon>
        <taxon>Erwiniaceae</taxon>
        <taxon>Erwinia</taxon>
    </lineage>
</organism>
<dbReference type="Pfam" id="PF14263">
    <property type="entry name" value="DUF4354"/>
    <property type="match status" value="1"/>
</dbReference>
<proteinExistence type="predicted"/>
<dbReference type="Proteomes" id="UP000013111">
    <property type="component" value="Unassembled WGS sequence"/>
</dbReference>
<dbReference type="RefSeq" id="WP_004160312.1">
    <property type="nucleotide sequence ID" value="NZ_BAYW01000018.1"/>
</dbReference>
<evidence type="ECO:0008006" key="4">
    <source>
        <dbReference type="Google" id="ProtNLM"/>
    </source>
</evidence>
<comment type="caution">
    <text evidence="2">The sequence shown here is derived from an EMBL/GenBank/DDBJ whole genome shotgun (WGS) entry which is preliminary data.</text>
</comment>
<dbReference type="InterPro" id="IPR025581">
    <property type="entry name" value="DUF4354"/>
</dbReference>
<sequence>MKLIITAASVAMAGFCFSAHATVPDNAAVYSTEQSKGSISTGGKDTYTKTFAVVVANLSDKDFDLAKLCLRAIAPDHQEFKLNKVDEKLTKGTVKKGQPVKGVAVFASDNAAVQQAALIRLSDDCE</sequence>
<protein>
    <recommendedName>
        <fullName evidence="4">DUF4354 domain-containing protein</fullName>
    </recommendedName>
</protein>
<accession>A0A831A3X7</accession>
<feature type="signal peptide" evidence="1">
    <location>
        <begin position="1"/>
        <end position="21"/>
    </location>
</feature>
<gene>
    <name evidence="2" type="ORF">BN437_3367</name>
</gene>
<dbReference type="GeneID" id="97607380"/>
<reference evidence="2 3" key="2">
    <citation type="submission" date="2013-04" db="EMBL/GenBank/DDBJ databases">
        <title>Comparative genomics of 12 strains of Erwinia amylovora identifies a pan-genome with a large conserved core and provides insights into host specificity.</title>
        <authorList>
            <person name="Mann R.A."/>
            <person name="Smits T.H.M."/>
            <person name="Buehlmann A."/>
            <person name="Blom J."/>
            <person name="Goesmann A."/>
            <person name="Frey J.E."/>
            <person name="Plummer K.M."/>
            <person name="Beer S.V."/>
            <person name="Luck J."/>
            <person name="Duffy B."/>
            <person name="Rodoni B."/>
        </authorList>
    </citation>
    <scope>NUCLEOTIDE SEQUENCE [LARGE SCALE GENOMIC DNA]</scope>
    <source>
        <strain evidence="3">CFBP 1232</strain>
    </source>
</reference>
<feature type="chain" id="PRO_5032870231" description="DUF4354 domain-containing protein" evidence="1">
    <location>
        <begin position="22"/>
        <end position="126"/>
    </location>
</feature>
<evidence type="ECO:0000313" key="3">
    <source>
        <dbReference type="Proteomes" id="UP000013111"/>
    </source>
</evidence>
<dbReference type="AlphaFoldDB" id="A0A831A3X7"/>
<keyword evidence="1" id="KW-0732">Signal</keyword>
<dbReference type="Gene3D" id="2.60.40.4110">
    <property type="entry name" value="Protein of unknown function DUF4354"/>
    <property type="match status" value="1"/>
</dbReference>
<reference evidence="2 3" key="1">
    <citation type="submission" date="2012-11" db="EMBL/GenBank/DDBJ databases">
        <authorList>
            <person name="Linke B."/>
        </authorList>
    </citation>
    <scope>NUCLEOTIDE SEQUENCE [LARGE SCALE GENOMIC DNA]</scope>
    <source>
        <strain evidence="3">CFBP 1232</strain>
    </source>
</reference>
<evidence type="ECO:0000313" key="2">
    <source>
        <dbReference type="EMBL" id="CCO95268.1"/>
    </source>
</evidence>
<evidence type="ECO:0000256" key="1">
    <source>
        <dbReference type="SAM" id="SignalP"/>
    </source>
</evidence>